<proteinExistence type="predicted"/>
<evidence type="ECO:0000256" key="1">
    <source>
        <dbReference type="ARBA" id="ARBA00013064"/>
    </source>
</evidence>
<evidence type="ECO:0000313" key="5">
    <source>
        <dbReference type="Proteomes" id="UP001223079"/>
    </source>
</evidence>
<dbReference type="EMBL" id="JAUSTM010000001">
    <property type="protein sequence ID" value="MDQ0221562.1"/>
    <property type="molecule type" value="Genomic_DNA"/>
</dbReference>
<evidence type="ECO:0000259" key="3">
    <source>
        <dbReference type="SMART" id="SM00226"/>
    </source>
</evidence>
<dbReference type="PANTHER" id="PTHR11717">
    <property type="entry name" value="LOW MOLECULAR WEIGHT PROTEIN TYROSINE PHOSPHATASE"/>
    <property type="match status" value="1"/>
</dbReference>
<dbReference type="EC" id="3.1.3.48" evidence="1"/>
<dbReference type="InterPro" id="IPR023485">
    <property type="entry name" value="Ptyr_pPase"/>
</dbReference>
<dbReference type="GO" id="GO:0004725">
    <property type="term" value="F:protein tyrosine phosphatase activity"/>
    <property type="evidence" value="ECO:0007669"/>
    <property type="project" value="UniProtKB-EC"/>
</dbReference>
<comment type="catalytic activity">
    <reaction evidence="2">
        <text>O-phospho-L-tyrosyl-[protein] + H2O = L-tyrosyl-[protein] + phosphate</text>
        <dbReference type="Rhea" id="RHEA:10684"/>
        <dbReference type="Rhea" id="RHEA-COMP:10136"/>
        <dbReference type="Rhea" id="RHEA-COMP:20101"/>
        <dbReference type="ChEBI" id="CHEBI:15377"/>
        <dbReference type="ChEBI" id="CHEBI:43474"/>
        <dbReference type="ChEBI" id="CHEBI:46858"/>
        <dbReference type="ChEBI" id="CHEBI:61978"/>
        <dbReference type="EC" id="3.1.3.48"/>
    </reaction>
</comment>
<sequence>MKSLTDQVEIESRATSGWEHGHPIHQGTQTIFRQYGIPFDSQKNSTQMSQSDFEYFDLIIGMDASNVTNLKTMSDPKYHDKIVPFASESVPDPYYTGDFEETYRRVLAGCQDWVKKLS</sequence>
<keyword evidence="5" id="KW-1185">Reference proteome</keyword>
<dbReference type="InterPro" id="IPR036196">
    <property type="entry name" value="Ptyr_pPase_sf"/>
</dbReference>
<dbReference type="SUPFAM" id="SSF52788">
    <property type="entry name" value="Phosphotyrosine protein phosphatases I"/>
    <property type="match status" value="1"/>
</dbReference>
<keyword evidence="4" id="KW-0378">Hydrolase</keyword>
<evidence type="ECO:0000256" key="2">
    <source>
        <dbReference type="ARBA" id="ARBA00051722"/>
    </source>
</evidence>
<reference evidence="4 5" key="1">
    <citation type="submission" date="2023-07" db="EMBL/GenBank/DDBJ databases">
        <title>Genomic Encyclopedia of Type Strains, Phase IV (KMG-IV): sequencing the most valuable type-strain genomes for metagenomic binning, comparative biology and taxonomic classification.</title>
        <authorList>
            <person name="Goeker M."/>
        </authorList>
    </citation>
    <scope>NUCLEOTIDE SEQUENCE [LARGE SCALE GENOMIC DNA]</scope>
    <source>
        <strain evidence="4 5">DSM 105143</strain>
    </source>
</reference>
<dbReference type="SMART" id="SM00226">
    <property type="entry name" value="LMWPc"/>
    <property type="match status" value="1"/>
</dbReference>
<gene>
    <name evidence="4" type="ORF">J2S23_000093</name>
</gene>
<dbReference type="InterPro" id="IPR050438">
    <property type="entry name" value="LMW_PTPase"/>
</dbReference>
<dbReference type="Proteomes" id="UP001223079">
    <property type="component" value="Unassembled WGS sequence"/>
</dbReference>
<dbReference type="PANTHER" id="PTHR11717:SF7">
    <property type="entry name" value="LOW MOLECULAR WEIGHT PHOSPHOTYROSINE PROTEIN PHOSPHATASE"/>
    <property type="match status" value="1"/>
</dbReference>
<protein>
    <recommendedName>
        <fullName evidence="1">protein-tyrosine-phosphatase</fullName>
        <ecNumber evidence="1">3.1.3.48</ecNumber>
    </recommendedName>
</protein>
<dbReference type="Pfam" id="PF01451">
    <property type="entry name" value="LMWPc"/>
    <property type="match status" value="1"/>
</dbReference>
<feature type="domain" description="Phosphotyrosine protein phosphatase I" evidence="3">
    <location>
        <begin position="2"/>
        <end position="116"/>
    </location>
</feature>
<organism evidence="4 5">
    <name type="scientific">Streptococcus moroccensis</name>
    <dbReference type="NCBI Taxonomy" id="1451356"/>
    <lineage>
        <taxon>Bacteria</taxon>
        <taxon>Bacillati</taxon>
        <taxon>Bacillota</taxon>
        <taxon>Bacilli</taxon>
        <taxon>Lactobacillales</taxon>
        <taxon>Streptococcaceae</taxon>
        <taxon>Streptococcus</taxon>
    </lineage>
</organism>
<accession>A0ABT9YNJ7</accession>
<dbReference type="Gene3D" id="3.40.50.2300">
    <property type="match status" value="1"/>
</dbReference>
<comment type="caution">
    <text evidence="4">The sequence shown here is derived from an EMBL/GenBank/DDBJ whole genome shotgun (WGS) entry which is preliminary data.</text>
</comment>
<name>A0ABT9YNJ7_9STRE</name>
<evidence type="ECO:0000313" key="4">
    <source>
        <dbReference type="EMBL" id="MDQ0221562.1"/>
    </source>
</evidence>